<keyword evidence="2" id="KW-1185">Reference proteome</keyword>
<organism evidence="1 2">
    <name type="scientific">Brachionus plicatilis</name>
    <name type="common">Marine rotifer</name>
    <name type="synonym">Brachionus muelleri</name>
    <dbReference type="NCBI Taxonomy" id="10195"/>
    <lineage>
        <taxon>Eukaryota</taxon>
        <taxon>Metazoa</taxon>
        <taxon>Spiralia</taxon>
        <taxon>Gnathifera</taxon>
        <taxon>Rotifera</taxon>
        <taxon>Eurotatoria</taxon>
        <taxon>Monogononta</taxon>
        <taxon>Pseudotrocha</taxon>
        <taxon>Ploima</taxon>
        <taxon>Brachionidae</taxon>
        <taxon>Brachionus</taxon>
    </lineage>
</organism>
<dbReference type="EMBL" id="REGN01001040">
    <property type="protein sequence ID" value="RNA37452.1"/>
    <property type="molecule type" value="Genomic_DNA"/>
</dbReference>
<dbReference type="Proteomes" id="UP000276133">
    <property type="component" value="Unassembled WGS sequence"/>
</dbReference>
<evidence type="ECO:0000313" key="2">
    <source>
        <dbReference type="Proteomes" id="UP000276133"/>
    </source>
</evidence>
<name>A0A3M7SP47_BRAPC</name>
<accession>A0A3M7SP47</accession>
<protein>
    <submittedName>
        <fullName evidence="1">Uncharacterized protein</fullName>
    </submittedName>
</protein>
<dbReference type="AlphaFoldDB" id="A0A3M7SP47"/>
<reference evidence="1 2" key="1">
    <citation type="journal article" date="2018" name="Sci. Rep.">
        <title>Genomic signatures of local adaptation to the degree of environmental predictability in rotifers.</title>
        <authorList>
            <person name="Franch-Gras L."/>
            <person name="Hahn C."/>
            <person name="Garcia-Roger E.M."/>
            <person name="Carmona M.J."/>
            <person name="Serra M."/>
            <person name="Gomez A."/>
        </authorList>
    </citation>
    <scope>NUCLEOTIDE SEQUENCE [LARGE SCALE GENOMIC DNA]</scope>
    <source>
        <strain evidence="1">HYR1</strain>
    </source>
</reference>
<proteinExistence type="predicted"/>
<comment type="caution">
    <text evidence="1">The sequence shown here is derived from an EMBL/GenBank/DDBJ whole genome shotgun (WGS) entry which is preliminary data.</text>
</comment>
<sequence length="139" mass="16772">MNNFKKLIKIFNLPLFQIQKITYRKIRRHIIIDNLKLNLMIYSHCVKSILDIRLEIFIVTDYLFNLKINSNLNLDLFSKLEENLKNQSPNKCSNPGKFYRLHHEQLFFLKQAVYYSVHHLFAYHLVEFVEPYRQAGPNE</sequence>
<evidence type="ECO:0000313" key="1">
    <source>
        <dbReference type="EMBL" id="RNA37452.1"/>
    </source>
</evidence>
<gene>
    <name evidence="1" type="ORF">BpHYR1_031968</name>
</gene>